<comment type="caution">
    <text evidence="2">The sequence shown here is derived from an EMBL/GenBank/DDBJ whole genome shotgun (WGS) entry which is preliminary data.</text>
</comment>
<accession>A0A5D3C198</accession>
<evidence type="ECO:0000313" key="1">
    <source>
        <dbReference type="EMBL" id="KAA0062068.1"/>
    </source>
</evidence>
<proteinExistence type="predicted"/>
<reference evidence="3 4" key="1">
    <citation type="submission" date="2019-08" db="EMBL/GenBank/DDBJ databases">
        <title>Draft genome sequences of two oriental melons (Cucumis melo L. var makuwa).</title>
        <authorList>
            <person name="Kwon S.-Y."/>
        </authorList>
    </citation>
    <scope>NUCLEOTIDE SEQUENCE [LARGE SCALE GENOMIC DNA]</scope>
    <source>
        <strain evidence="4">cv. Chang Bougi</strain>
        <strain evidence="3">cv. SW 3</strain>
        <tissue evidence="2">Leaf</tissue>
    </source>
</reference>
<protein>
    <submittedName>
        <fullName evidence="2">Uncharacterized protein</fullName>
    </submittedName>
</protein>
<dbReference type="AlphaFoldDB" id="A0A5D3C198"/>
<sequence>MTFYMCTMFYNSSAKLLDSSNNLKAFGRSKFSEGDTKVKLDVVDMFYAAKFHPADLCAAADGERIFFRAEVINELYGLSNEAEYLGHELINHLTEEEDSPHQHDSIVPFEYAIILHCIITKQVFDLDKVIQRALLTYMENHKCAKLFPSTVEKLCLKYVRPFLARLPQTHMPVGDVVRRQSTG</sequence>
<dbReference type="Proteomes" id="UP000321393">
    <property type="component" value="Unassembled WGS sequence"/>
</dbReference>
<dbReference type="EMBL" id="SSTD01014011">
    <property type="protein sequence ID" value="TYK04952.1"/>
    <property type="molecule type" value="Genomic_DNA"/>
</dbReference>
<evidence type="ECO:0000313" key="4">
    <source>
        <dbReference type="Proteomes" id="UP000321947"/>
    </source>
</evidence>
<evidence type="ECO:0000313" key="3">
    <source>
        <dbReference type="Proteomes" id="UP000321393"/>
    </source>
</evidence>
<organism evidence="2 4">
    <name type="scientific">Cucumis melo var. makuwa</name>
    <name type="common">Oriental melon</name>
    <dbReference type="NCBI Taxonomy" id="1194695"/>
    <lineage>
        <taxon>Eukaryota</taxon>
        <taxon>Viridiplantae</taxon>
        <taxon>Streptophyta</taxon>
        <taxon>Embryophyta</taxon>
        <taxon>Tracheophyta</taxon>
        <taxon>Spermatophyta</taxon>
        <taxon>Magnoliopsida</taxon>
        <taxon>eudicotyledons</taxon>
        <taxon>Gunneridae</taxon>
        <taxon>Pentapetalae</taxon>
        <taxon>rosids</taxon>
        <taxon>fabids</taxon>
        <taxon>Cucurbitales</taxon>
        <taxon>Cucurbitaceae</taxon>
        <taxon>Benincaseae</taxon>
        <taxon>Cucumis</taxon>
    </lineage>
</organism>
<evidence type="ECO:0000313" key="2">
    <source>
        <dbReference type="EMBL" id="TYK04952.1"/>
    </source>
</evidence>
<dbReference type="EMBL" id="SSTE01004728">
    <property type="protein sequence ID" value="KAA0062068.1"/>
    <property type="molecule type" value="Genomic_DNA"/>
</dbReference>
<name>A0A5D3C198_CUCMM</name>
<gene>
    <name evidence="2" type="ORF">E5676_scaffold143G001680</name>
    <name evidence="1" type="ORF">E6C27_scaffold89G004130</name>
</gene>
<dbReference type="Proteomes" id="UP000321947">
    <property type="component" value="Unassembled WGS sequence"/>
</dbReference>